<keyword evidence="6" id="KW-0408">Iron</keyword>
<keyword evidence="7" id="KW-0406">Ion transport</keyword>
<keyword evidence="3 11" id="KW-1134">Transmembrane beta strand</keyword>
<dbReference type="PANTHER" id="PTHR32552:SF81">
    <property type="entry name" value="TONB-DEPENDENT OUTER MEMBRANE RECEPTOR"/>
    <property type="match status" value="1"/>
</dbReference>
<accession>A0ABX1GJN4</accession>
<keyword evidence="5 11" id="KW-0812">Transmembrane</keyword>
<proteinExistence type="inferred from homology"/>
<evidence type="ECO:0000259" key="14">
    <source>
        <dbReference type="Pfam" id="PF00593"/>
    </source>
</evidence>
<dbReference type="Pfam" id="PF00593">
    <property type="entry name" value="TonB_dep_Rec_b-barrel"/>
    <property type="match status" value="1"/>
</dbReference>
<reference evidence="16 17" key="1">
    <citation type="submission" date="2020-04" db="EMBL/GenBank/DDBJ databases">
        <authorList>
            <person name="Yoon J."/>
        </authorList>
    </citation>
    <scope>NUCLEOTIDE SEQUENCE [LARGE SCALE GENOMIC DNA]</scope>
    <source>
        <strain evidence="16 17">KMU-166</strain>
    </source>
</reference>
<evidence type="ECO:0000256" key="3">
    <source>
        <dbReference type="ARBA" id="ARBA00022452"/>
    </source>
</evidence>
<evidence type="ECO:0000256" key="12">
    <source>
        <dbReference type="RuleBase" id="RU003357"/>
    </source>
</evidence>
<dbReference type="InterPro" id="IPR012910">
    <property type="entry name" value="Plug_dom"/>
</dbReference>
<dbReference type="PROSITE" id="PS52016">
    <property type="entry name" value="TONB_DEPENDENT_REC_3"/>
    <property type="match status" value="1"/>
</dbReference>
<dbReference type="SUPFAM" id="SSF56935">
    <property type="entry name" value="Porins"/>
    <property type="match status" value="1"/>
</dbReference>
<evidence type="ECO:0000256" key="5">
    <source>
        <dbReference type="ARBA" id="ARBA00022692"/>
    </source>
</evidence>
<evidence type="ECO:0000256" key="2">
    <source>
        <dbReference type="ARBA" id="ARBA00022448"/>
    </source>
</evidence>
<evidence type="ECO:0000256" key="10">
    <source>
        <dbReference type="ARBA" id="ARBA00023237"/>
    </source>
</evidence>
<dbReference type="InterPro" id="IPR039426">
    <property type="entry name" value="TonB-dep_rcpt-like"/>
</dbReference>
<protein>
    <submittedName>
        <fullName evidence="16">TonB-dependent receptor</fullName>
    </submittedName>
</protein>
<evidence type="ECO:0000256" key="13">
    <source>
        <dbReference type="SAM" id="SignalP"/>
    </source>
</evidence>
<keyword evidence="16" id="KW-0675">Receptor</keyword>
<dbReference type="Proteomes" id="UP000765845">
    <property type="component" value="Unassembled WGS sequence"/>
</dbReference>
<evidence type="ECO:0000256" key="7">
    <source>
        <dbReference type="ARBA" id="ARBA00023065"/>
    </source>
</evidence>
<evidence type="ECO:0000313" key="16">
    <source>
        <dbReference type="EMBL" id="NKI18682.1"/>
    </source>
</evidence>
<organism evidence="16 17">
    <name type="scientific">Spongiibacter thalassae</name>
    <dbReference type="NCBI Taxonomy" id="2721624"/>
    <lineage>
        <taxon>Bacteria</taxon>
        <taxon>Pseudomonadati</taxon>
        <taxon>Pseudomonadota</taxon>
        <taxon>Gammaproteobacteria</taxon>
        <taxon>Cellvibrionales</taxon>
        <taxon>Spongiibacteraceae</taxon>
        <taxon>Spongiibacter</taxon>
    </lineage>
</organism>
<comment type="similarity">
    <text evidence="11 12">Belongs to the TonB-dependent receptor family.</text>
</comment>
<keyword evidence="9 11" id="KW-0472">Membrane</keyword>
<sequence length="801" mass="86283">MMKLLRMRSPLVLTQLSIALAVASGHVSAAKPALEEVVVTAQKRTELLSDTPLSIQAVSGDAMARENILEMDDLVAQMTNVTLSSASGPQFMTMRGLGTGVANSAAEQSVGMFIDGIYVSRGYQFNAPFLDIERVEVLKGPQGILAGKNAVAGAVVIHTKRPTAETEGFVRGGYEFQNGSEFVEAAISGALTDNFFVRVTGQTTSNGGWLDKTTRESSDGVILQGEEDQNTTEIDVLRLSAVWDFSDTLTLFGKVEGSSRDILGEHFGTRAIQPGASTTPGGNIEDNFRSRDPNFDYITNGVASNGRTLKVSDNGLSIEATNGTPFISVDAQAAVFQFDKDLDGLGTLTGISGYSTYKHSQLLSNGMVPVDWIQFKADEGNGGDELDQFTQEFRLVSPGGETIDYVVGLFFMDRTIEVDGAQIFVALSELGIGEGTDAIITQIFKEQTKTYSAFGQLTWNIGETLRLNTGVRYTYETKDRLKHSVESPFLNPLLNNNPIGDAILAQFGTVPFDESDVEVPEIEDTTIDPSASLQWDVSDGTMLYASYTEATKAGGFNAQALAEKGSAYRPESAISYEIGAKSFLFDNRLSLNAAIFHSKFTDLQVSSFDSSGAGALIFQNAATATSEGVELDFRLAATSELEIGGAVAYLDATYDDFPGAACSAGSSKESDCDTSTNTRNAAGDKLRLAADLSGNLYADYRWGIGSGLVLGFRTEVTYSDDYYFTAENDPYGQQDAFTKVNVLLELADESNQWSVSLLGKNITDETTANYGGGAPFFVGAYWSNVDKPRQLFLNARYNFNL</sequence>
<dbReference type="InterPro" id="IPR000531">
    <property type="entry name" value="Beta-barrel_TonB"/>
</dbReference>
<evidence type="ECO:0000313" key="17">
    <source>
        <dbReference type="Proteomes" id="UP000765845"/>
    </source>
</evidence>
<evidence type="ECO:0000259" key="15">
    <source>
        <dbReference type="Pfam" id="PF07715"/>
    </source>
</evidence>
<keyword evidence="2 11" id="KW-0813">Transport</keyword>
<dbReference type="Gene3D" id="2.40.170.20">
    <property type="entry name" value="TonB-dependent receptor, beta-barrel domain"/>
    <property type="match status" value="1"/>
</dbReference>
<evidence type="ECO:0000256" key="1">
    <source>
        <dbReference type="ARBA" id="ARBA00004571"/>
    </source>
</evidence>
<dbReference type="RefSeq" id="WP_168451194.1">
    <property type="nucleotide sequence ID" value="NZ_JAAWWK010000005.1"/>
</dbReference>
<gene>
    <name evidence="16" type="ORF">HCU74_14815</name>
</gene>
<feature type="signal peptide" evidence="13">
    <location>
        <begin position="1"/>
        <end position="29"/>
    </location>
</feature>
<feature type="domain" description="TonB-dependent receptor plug" evidence="15">
    <location>
        <begin position="49"/>
        <end position="154"/>
    </location>
</feature>
<keyword evidence="4" id="KW-0410">Iron transport</keyword>
<dbReference type="Pfam" id="PF07715">
    <property type="entry name" value="Plug"/>
    <property type="match status" value="1"/>
</dbReference>
<dbReference type="InterPro" id="IPR036942">
    <property type="entry name" value="Beta-barrel_TonB_sf"/>
</dbReference>
<evidence type="ECO:0000256" key="4">
    <source>
        <dbReference type="ARBA" id="ARBA00022496"/>
    </source>
</evidence>
<keyword evidence="8 12" id="KW-0798">TonB box</keyword>
<comment type="subcellular location">
    <subcellularLocation>
        <location evidence="1 11">Cell outer membrane</location>
        <topology evidence="1 11">Multi-pass membrane protein</topology>
    </subcellularLocation>
</comment>
<comment type="caution">
    <text evidence="16">The sequence shown here is derived from an EMBL/GenBank/DDBJ whole genome shotgun (WGS) entry which is preliminary data.</text>
</comment>
<evidence type="ECO:0000256" key="8">
    <source>
        <dbReference type="ARBA" id="ARBA00023077"/>
    </source>
</evidence>
<feature type="domain" description="TonB-dependent receptor-like beta-barrel" evidence="14">
    <location>
        <begin position="293"/>
        <end position="761"/>
    </location>
</feature>
<feature type="chain" id="PRO_5046010934" evidence="13">
    <location>
        <begin position="30"/>
        <end position="801"/>
    </location>
</feature>
<keyword evidence="10 11" id="KW-0998">Cell outer membrane</keyword>
<dbReference type="PANTHER" id="PTHR32552">
    <property type="entry name" value="FERRICHROME IRON RECEPTOR-RELATED"/>
    <property type="match status" value="1"/>
</dbReference>
<evidence type="ECO:0000256" key="11">
    <source>
        <dbReference type="PROSITE-ProRule" id="PRU01360"/>
    </source>
</evidence>
<name>A0ABX1GJN4_9GAMM</name>
<keyword evidence="17" id="KW-1185">Reference proteome</keyword>
<keyword evidence="13" id="KW-0732">Signal</keyword>
<dbReference type="EMBL" id="JAAWWK010000005">
    <property type="protein sequence ID" value="NKI18682.1"/>
    <property type="molecule type" value="Genomic_DNA"/>
</dbReference>
<evidence type="ECO:0000256" key="6">
    <source>
        <dbReference type="ARBA" id="ARBA00023004"/>
    </source>
</evidence>
<evidence type="ECO:0000256" key="9">
    <source>
        <dbReference type="ARBA" id="ARBA00023136"/>
    </source>
</evidence>